<sequence>MRQALCYGWCCACLALTNGFSPPAVTRNLLGTSIASSRRSSAHVTTTTRSSAGDGPDGGGKRYLDPFELRGQTAPDSADLNAFELREQARTQAMLAEINGDEELKLLFKDPRIKGLIILLRNLNPYEVKEVFEQEYGNDEFIQGAKDRIFRLMDKYR</sequence>
<feature type="region of interest" description="Disordered" evidence="1">
    <location>
        <begin position="40"/>
        <end position="62"/>
    </location>
</feature>
<evidence type="ECO:0000313" key="4">
    <source>
        <dbReference type="Proteomes" id="UP000664859"/>
    </source>
</evidence>
<feature type="compositionally biased region" description="Polar residues" evidence="1">
    <location>
        <begin position="40"/>
        <end position="51"/>
    </location>
</feature>
<comment type="caution">
    <text evidence="3">The sequence shown here is derived from an EMBL/GenBank/DDBJ whole genome shotgun (WGS) entry which is preliminary data.</text>
</comment>
<evidence type="ECO:0008006" key="5">
    <source>
        <dbReference type="Google" id="ProtNLM"/>
    </source>
</evidence>
<name>A0A835Z2H2_9STRA</name>
<organism evidence="3 4">
    <name type="scientific">Tribonema minus</name>
    <dbReference type="NCBI Taxonomy" id="303371"/>
    <lineage>
        <taxon>Eukaryota</taxon>
        <taxon>Sar</taxon>
        <taxon>Stramenopiles</taxon>
        <taxon>Ochrophyta</taxon>
        <taxon>PX clade</taxon>
        <taxon>Xanthophyceae</taxon>
        <taxon>Tribonematales</taxon>
        <taxon>Tribonemataceae</taxon>
        <taxon>Tribonema</taxon>
    </lineage>
</organism>
<dbReference type="Proteomes" id="UP000664859">
    <property type="component" value="Unassembled WGS sequence"/>
</dbReference>
<keyword evidence="2" id="KW-0732">Signal</keyword>
<protein>
    <recommendedName>
        <fullName evidence="5">RxLR effector protein</fullName>
    </recommendedName>
</protein>
<reference evidence="3" key="1">
    <citation type="submission" date="2021-02" db="EMBL/GenBank/DDBJ databases">
        <title>First Annotated Genome of the Yellow-green Alga Tribonema minus.</title>
        <authorList>
            <person name="Mahan K.M."/>
        </authorList>
    </citation>
    <scope>NUCLEOTIDE SEQUENCE</scope>
    <source>
        <strain evidence="3">UTEX B ZZ1240</strain>
    </source>
</reference>
<proteinExistence type="predicted"/>
<feature type="chain" id="PRO_5032440645" description="RxLR effector protein" evidence="2">
    <location>
        <begin position="20"/>
        <end position="157"/>
    </location>
</feature>
<gene>
    <name evidence="3" type="ORF">JKP88DRAFT_237001</name>
</gene>
<evidence type="ECO:0000256" key="2">
    <source>
        <dbReference type="SAM" id="SignalP"/>
    </source>
</evidence>
<feature type="signal peptide" evidence="2">
    <location>
        <begin position="1"/>
        <end position="19"/>
    </location>
</feature>
<dbReference type="EMBL" id="JAFCMP010000137">
    <property type="protein sequence ID" value="KAG5185218.1"/>
    <property type="molecule type" value="Genomic_DNA"/>
</dbReference>
<keyword evidence="4" id="KW-1185">Reference proteome</keyword>
<evidence type="ECO:0000256" key="1">
    <source>
        <dbReference type="SAM" id="MobiDB-lite"/>
    </source>
</evidence>
<dbReference type="AlphaFoldDB" id="A0A835Z2H2"/>
<evidence type="ECO:0000313" key="3">
    <source>
        <dbReference type="EMBL" id="KAG5185218.1"/>
    </source>
</evidence>
<accession>A0A835Z2H2</accession>